<sequence>MKVEVSISTYNQGAKQVSNTQDGIGVVNSSKRTNDVRMPQPSESTSVSLSGKALLLSRLFLTEDITSEPPVLPGSKGMNEFGMMLPHNFLTQDDRNLLADMYEFSQEQGADLKHVDRLAMDLGQYRKRNDGAAVTNFNNGSSYDLEGRVRTASFTDEDAATVERIQSSGDISSTRLDKGFLNYILDPGYGFTHSSDFEFLEQMVSRFSTKGNDTIPLDPKFSTFAYNENNYIMHTADEVTLNIPRDTSNAVKDTSREALVADAKALPQQLNQSLLEAFIGKNDEKPTERSLIMKLFDWLKPPATK</sequence>
<dbReference type="AlphaFoldDB" id="A0A1R4I569"/>
<dbReference type="OrthoDB" id="6282430at2"/>
<dbReference type="RefSeq" id="WP_087110589.1">
    <property type="nucleotide sequence ID" value="NZ_FUKM01000057.1"/>
</dbReference>
<dbReference type="Proteomes" id="UP000196331">
    <property type="component" value="Unassembled WGS sequence"/>
</dbReference>
<name>A0A1R4I569_9GAMM</name>
<organism evidence="1 2">
    <name type="scientific">Halomonas citrativorans</name>
    <dbReference type="NCBI Taxonomy" id="2742612"/>
    <lineage>
        <taxon>Bacteria</taxon>
        <taxon>Pseudomonadati</taxon>
        <taxon>Pseudomonadota</taxon>
        <taxon>Gammaproteobacteria</taxon>
        <taxon>Oceanospirillales</taxon>
        <taxon>Halomonadaceae</taxon>
        <taxon>Halomonas</taxon>
    </lineage>
</organism>
<evidence type="ECO:0000313" key="1">
    <source>
        <dbReference type="EMBL" id="SJN14463.1"/>
    </source>
</evidence>
<gene>
    <name evidence="1" type="ORF">CZ787_15270</name>
</gene>
<reference evidence="1 2" key="1">
    <citation type="submission" date="2017-02" db="EMBL/GenBank/DDBJ databases">
        <authorList>
            <person name="Dridi B."/>
        </authorList>
    </citation>
    <scope>NUCLEOTIDE SEQUENCE [LARGE SCALE GENOMIC DNA]</scope>
    <source>
        <strain evidence="1 2">JB380</strain>
    </source>
</reference>
<proteinExistence type="predicted"/>
<protein>
    <submittedName>
        <fullName evidence="1">Uncharacterized protein</fullName>
    </submittedName>
</protein>
<accession>A0A1R4I569</accession>
<dbReference type="EMBL" id="FUKM01000057">
    <property type="protein sequence ID" value="SJN14463.1"/>
    <property type="molecule type" value="Genomic_DNA"/>
</dbReference>
<evidence type="ECO:0000313" key="2">
    <source>
        <dbReference type="Proteomes" id="UP000196331"/>
    </source>
</evidence>
<comment type="caution">
    <text evidence="1">The sequence shown here is derived from an EMBL/GenBank/DDBJ whole genome shotgun (WGS) entry which is preliminary data.</text>
</comment>